<dbReference type="InterPro" id="IPR011989">
    <property type="entry name" value="ARM-like"/>
</dbReference>
<dbReference type="InterPro" id="IPR039777">
    <property type="entry name" value="IFRD"/>
</dbReference>
<dbReference type="InterPro" id="IPR006921">
    <property type="entry name" value="Interferon-rel_develop_reg_C"/>
</dbReference>
<comment type="similarity">
    <text evidence="1">Belongs to the IFRD family.</text>
</comment>
<sequence length="430" mass="48359">MPKSKKRAKVQKSGAGLVASRPPTDDEYDTADNISTVSALSDDTGSTPDSVGDEVDETSTQELFEDKLKEYIEGTTQKSAQGRKNCLDEIKKALSKCYLYDFLMDRKVTLSDSLTRCLRKGKGDEQALAATCFCLLFTQLGTDVEDIFNEIRPLMLSLMADNSVNLKARSKCALALAISSFLACDEIEQVKSVMKALEDVFRNSYRKGDKSVPTHNPETCHFHSQALQAWCLLLSIAPTFIVNDIVSSHLVKLPDLLYSKDLDVKISAGETIAMMYELARETNEDFEGDDIDNLCDLLKNLATDCQKSQARKERKQQRSSFRDILRTIEEADVPETCVKFGSEHLILNSWVRKKQYDTFCQVMGPSINQQLQFNELLREIFDLGPVIPVGTVKTKLSKHERNMYKAAAFKARTKARSKHRDKRSVTLNGF</sequence>
<dbReference type="AlphaFoldDB" id="A0AAN8PK00"/>
<dbReference type="Pfam" id="PF05004">
    <property type="entry name" value="IFRD"/>
    <property type="match status" value="1"/>
</dbReference>
<feature type="domain" description="Interferon-related developmental regulator C-terminal" evidence="3">
    <location>
        <begin position="374"/>
        <end position="424"/>
    </location>
</feature>
<dbReference type="Proteomes" id="UP001347796">
    <property type="component" value="Unassembled WGS sequence"/>
</dbReference>
<evidence type="ECO:0000259" key="3">
    <source>
        <dbReference type="Pfam" id="PF04836"/>
    </source>
</evidence>
<feature type="region of interest" description="Disordered" evidence="2">
    <location>
        <begin position="1"/>
        <end position="30"/>
    </location>
</feature>
<evidence type="ECO:0000259" key="4">
    <source>
        <dbReference type="Pfam" id="PF05004"/>
    </source>
</evidence>
<dbReference type="PANTHER" id="PTHR12354:SF1">
    <property type="entry name" value="INTERFERON-RELATED DEVELOPMENTAL REGULATOR 1"/>
    <property type="match status" value="1"/>
</dbReference>
<evidence type="ECO:0008006" key="7">
    <source>
        <dbReference type="Google" id="ProtNLM"/>
    </source>
</evidence>
<dbReference type="Gene3D" id="1.25.10.10">
    <property type="entry name" value="Leucine-rich Repeat Variant"/>
    <property type="match status" value="1"/>
</dbReference>
<dbReference type="InterPro" id="IPR016024">
    <property type="entry name" value="ARM-type_fold"/>
</dbReference>
<evidence type="ECO:0000313" key="5">
    <source>
        <dbReference type="EMBL" id="KAK6176758.1"/>
    </source>
</evidence>
<feature type="domain" description="Interferon-related developmental regulator N-terminal" evidence="4">
    <location>
        <begin position="34"/>
        <end position="329"/>
    </location>
</feature>
<gene>
    <name evidence="5" type="ORF">SNE40_014996</name>
</gene>
<reference evidence="5 6" key="1">
    <citation type="submission" date="2024-01" db="EMBL/GenBank/DDBJ databases">
        <title>The genome of the rayed Mediterranean limpet Patella caerulea (Linnaeus, 1758).</title>
        <authorList>
            <person name="Anh-Thu Weber A."/>
            <person name="Halstead-Nussloch G."/>
        </authorList>
    </citation>
    <scope>NUCLEOTIDE SEQUENCE [LARGE SCALE GENOMIC DNA]</scope>
    <source>
        <strain evidence="5">AATW-2023a</strain>
        <tissue evidence="5">Whole specimen</tissue>
    </source>
</reference>
<comment type="caution">
    <text evidence="5">The sequence shown here is derived from an EMBL/GenBank/DDBJ whole genome shotgun (WGS) entry which is preliminary data.</text>
</comment>
<accession>A0AAN8PK00</accession>
<evidence type="ECO:0000256" key="1">
    <source>
        <dbReference type="ARBA" id="ARBA00008828"/>
    </source>
</evidence>
<evidence type="ECO:0000256" key="2">
    <source>
        <dbReference type="SAM" id="MobiDB-lite"/>
    </source>
</evidence>
<organism evidence="5 6">
    <name type="scientific">Patella caerulea</name>
    <name type="common">Rayed Mediterranean limpet</name>
    <dbReference type="NCBI Taxonomy" id="87958"/>
    <lineage>
        <taxon>Eukaryota</taxon>
        <taxon>Metazoa</taxon>
        <taxon>Spiralia</taxon>
        <taxon>Lophotrochozoa</taxon>
        <taxon>Mollusca</taxon>
        <taxon>Gastropoda</taxon>
        <taxon>Patellogastropoda</taxon>
        <taxon>Patelloidea</taxon>
        <taxon>Patellidae</taxon>
        <taxon>Patella</taxon>
    </lineage>
</organism>
<protein>
    <recommendedName>
        <fullName evidence="7">Interferon-related developmental regulator 1</fullName>
    </recommendedName>
</protein>
<evidence type="ECO:0000313" key="6">
    <source>
        <dbReference type="Proteomes" id="UP001347796"/>
    </source>
</evidence>
<feature type="compositionally biased region" description="Basic residues" evidence="2">
    <location>
        <begin position="1"/>
        <end position="10"/>
    </location>
</feature>
<keyword evidence="6" id="KW-1185">Reference proteome</keyword>
<name>A0AAN8PK00_PATCE</name>
<proteinExistence type="inferred from homology"/>
<dbReference type="Pfam" id="PF04836">
    <property type="entry name" value="IFRD_C"/>
    <property type="match status" value="1"/>
</dbReference>
<dbReference type="SUPFAM" id="SSF48371">
    <property type="entry name" value="ARM repeat"/>
    <property type="match status" value="1"/>
</dbReference>
<dbReference type="PANTHER" id="PTHR12354">
    <property type="entry name" value="INTERFERON-RELATED DEVELOPMENTAL REGULATOR"/>
    <property type="match status" value="1"/>
</dbReference>
<dbReference type="EMBL" id="JAZGQO010000010">
    <property type="protein sequence ID" value="KAK6176758.1"/>
    <property type="molecule type" value="Genomic_DNA"/>
</dbReference>
<dbReference type="InterPro" id="IPR007701">
    <property type="entry name" value="Interferon-rel_develop_reg_N"/>
</dbReference>